<evidence type="ECO:0008006" key="3">
    <source>
        <dbReference type="Google" id="ProtNLM"/>
    </source>
</evidence>
<organism evidence="1 2">
    <name type="scientific">Sphingobacterium corticis</name>
    <dbReference type="NCBI Taxonomy" id="1812823"/>
    <lineage>
        <taxon>Bacteria</taxon>
        <taxon>Pseudomonadati</taxon>
        <taxon>Bacteroidota</taxon>
        <taxon>Sphingobacteriia</taxon>
        <taxon>Sphingobacteriales</taxon>
        <taxon>Sphingobacteriaceae</taxon>
        <taxon>Sphingobacterium</taxon>
    </lineage>
</organism>
<reference evidence="2" key="1">
    <citation type="journal article" date="2019" name="Int. J. Syst. Evol. Microbiol.">
        <title>The Global Catalogue of Microorganisms (GCM) 10K type strain sequencing project: providing services to taxonomists for standard genome sequencing and annotation.</title>
        <authorList>
            <consortium name="The Broad Institute Genomics Platform"/>
            <consortium name="The Broad Institute Genome Sequencing Center for Infectious Disease"/>
            <person name="Wu L."/>
            <person name="Ma J."/>
        </authorList>
    </citation>
    <scope>NUCLEOTIDE SEQUENCE [LARGE SCALE GENOMIC DNA]</scope>
    <source>
        <strain evidence="2">KCTC 42248</strain>
    </source>
</reference>
<evidence type="ECO:0000313" key="2">
    <source>
        <dbReference type="Proteomes" id="UP001597393"/>
    </source>
</evidence>
<keyword evidence="2" id="KW-1185">Reference proteome</keyword>
<dbReference type="EMBL" id="JBHUMA010000006">
    <property type="protein sequence ID" value="MFD2599879.1"/>
    <property type="molecule type" value="Genomic_DNA"/>
</dbReference>
<sequence length="129" mass="15253">MKNLESFEAAANLIGIDSAILPDVSNLPERFQKAQIAQYKLAVISEASWKQEDKTIDWYNWDQYKYYPWFDMSPEKDSVGSSRGFSYYDYNFDYTYSYVSSRLVYPSREIAEYVGQTHIELYRDLMVID</sequence>
<gene>
    <name evidence="1" type="ORF">ACFSQ3_13055</name>
</gene>
<evidence type="ECO:0000313" key="1">
    <source>
        <dbReference type="EMBL" id="MFD2599879.1"/>
    </source>
</evidence>
<proteinExistence type="predicted"/>
<name>A0ABW5NP81_9SPHI</name>
<dbReference type="Proteomes" id="UP001597393">
    <property type="component" value="Unassembled WGS sequence"/>
</dbReference>
<dbReference type="RefSeq" id="WP_380870003.1">
    <property type="nucleotide sequence ID" value="NZ_JBHUMA010000006.1"/>
</dbReference>
<protein>
    <recommendedName>
        <fullName evidence="3">Beta-N-acetylhexosaminidase</fullName>
    </recommendedName>
</protein>
<comment type="caution">
    <text evidence="1">The sequence shown here is derived from an EMBL/GenBank/DDBJ whole genome shotgun (WGS) entry which is preliminary data.</text>
</comment>
<accession>A0ABW5NP81</accession>